<feature type="transmembrane region" description="Helical" evidence="1">
    <location>
        <begin position="214"/>
        <end position="231"/>
    </location>
</feature>
<dbReference type="RefSeq" id="WP_349093162.1">
    <property type="nucleotide sequence ID" value="NZ_JBBNGJ010000005.1"/>
</dbReference>
<evidence type="ECO:0000313" key="2">
    <source>
        <dbReference type="EMBL" id="MEQ2592945.1"/>
    </source>
</evidence>
<feature type="transmembrane region" description="Helical" evidence="1">
    <location>
        <begin position="96"/>
        <end position="120"/>
    </location>
</feature>
<evidence type="ECO:0000313" key="3">
    <source>
        <dbReference type="Proteomes" id="UP001494672"/>
    </source>
</evidence>
<feature type="transmembrane region" description="Helical" evidence="1">
    <location>
        <begin position="340"/>
        <end position="359"/>
    </location>
</feature>
<proteinExistence type="predicted"/>
<feature type="transmembrane region" description="Helical" evidence="1">
    <location>
        <begin position="275"/>
        <end position="299"/>
    </location>
</feature>
<name>A0ABV1I9N7_9FIRM</name>
<feature type="transmembrane region" description="Helical" evidence="1">
    <location>
        <begin position="311"/>
        <end position="334"/>
    </location>
</feature>
<keyword evidence="1" id="KW-0472">Membrane</keyword>
<evidence type="ECO:0000256" key="1">
    <source>
        <dbReference type="SAM" id="Phobius"/>
    </source>
</evidence>
<dbReference type="EMBL" id="JBBNGJ010000005">
    <property type="protein sequence ID" value="MEQ2592945.1"/>
    <property type="molecule type" value="Genomic_DNA"/>
</dbReference>
<organism evidence="2 3">
    <name type="scientific">Coprococcus aceti</name>
    <dbReference type="NCBI Taxonomy" id="2981786"/>
    <lineage>
        <taxon>Bacteria</taxon>
        <taxon>Bacillati</taxon>
        <taxon>Bacillota</taxon>
        <taxon>Clostridia</taxon>
        <taxon>Lachnospirales</taxon>
        <taxon>Lachnospiraceae</taxon>
        <taxon>Coprococcus</taxon>
    </lineage>
</organism>
<keyword evidence="1" id="KW-0812">Transmembrane</keyword>
<feature type="transmembrane region" description="Helical" evidence="1">
    <location>
        <begin position="12"/>
        <end position="30"/>
    </location>
</feature>
<feature type="transmembrane region" description="Helical" evidence="1">
    <location>
        <begin position="190"/>
        <end position="207"/>
    </location>
</feature>
<dbReference type="Proteomes" id="UP001494672">
    <property type="component" value="Unassembled WGS sequence"/>
</dbReference>
<protein>
    <recommendedName>
        <fullName evidence="4">DUF998 domain-containing protein</fullName>
    </recommendedName>
</protein>
<sequence length="373" mass="41128">MKKYDQKILKTAIPAFVISAICYAAMWGIMTRTENTFFAGYIGGGGAVSQIRNILICILVGVIFFVLPLEKICDKTYGAVRYCGSLFTDKKKFRDAAALFVLTLLYAVICWASVTFSIHTDSGLDDGGHWGLFGSGSDEIYAVVITILAFVVMVKGVDLVKKSWSGVLFWFLIELVNVVSVKLVTAKDDLTFAIVCAETIMFIVYMAVQHRLNIVTCLLSLLCGAILIFAGCDDVFTSKNKISGSSIMDELDQAGTMPDRIFGERYNITIIEHQAGIGLCILWFILLVILSIAVILSAAKLMKVSARRGTFVIGIYMIEAFLIIYAILAELGFIKPAVTLLLHMNEVVPVMILGFRMFFIEDGSHNEKSCFNV</sequence>
<keyword evidence="1" id="KW-1133">Transmembrane helix</keyword>
<gene>
    <name evidence="2" type="ORF">AAAU18_08520</name>
</gene>
<feature type="transmembrane region" description="Helical" evidence="1">
    <location>
        <begin position="167"/>
        <end position="184"/>
    </location>
</feature>
<feature type="transmembrane region" description="Helical" evidence="1">
    <location>
        <begin position="50"/>
        <end position="69"/>
    </location>
</feature>
<reference evidence="2 3" key="1">
    <citation type="submission" date="2024-04" db="EMBL/GenBank/DDBJ databases">
        <title>Human intestinal bacterial collection.</title>
        <authorList>
            <person name="Pauvert C."/>
            <person name="Hitch T.C.A."/>
            <person name="Clavel T."/>
        </authorList>
    </citation>
    <scope>NUCLEOTIDE SEQUENCE [LARGE SCALE GENOMIC DNA]</scope>
    <source>
        <strain evidence="2 3">CLA-AA-H181</strain>
    </source>
</reference>
<feature type="transmembrane region" description="Helical" evidence="1">
    <location>
        <begin position="140"/>
        <end position="160"/>
    </location>
</feature>
<evidence type="ECO:0008006" key="4">
    <source>
        <dbReference type="Google" id="ProtNLM"/>
    </source>
</evidence>
<keyword evidence="3" id="KW-1185">Reference proteome</keyword>
<accession>A0ABV1I9N7</accession>
<comment type="caution">
    <text evidence="2">The sequence shown here is derived from an EMBL/GenBank/DDBJ whole genome shotgun (WGS) entry which is preliminary data.</text>
</comment>